<proteinExistence type="predicted"/>
<evidence type="ECO:0000256" key="4">
    <source>
        <dbReference type="RuleBase" id="RU364072"/>
    </source>
</evidence>
<dbReference type="Proteomes" id="UP000093205">
    <property type="component" value="Chromosome"/>
</dbReference>
<feature type="domain" description="Lipoyl-binding" evidence="5">
    <location>
        <begin position="1"/>
        <end position="77"/>
    </location>
</feature>
<evidence type="ECO:0000259" key="5">
    <source>
        <dbReference type="PROSITE" id="PS50968"/>
    </source>
</evidence>
<name>A0A6A7JSA5_9BACT</name>
<dbReference type="CDD" id="cd06850">
    <property type="entry name" value="biotinyl_domain"/>
    <property type="match status" value="1"/>
</dbReference>
<dbReference type="NCBIfam" id="NF005457">
    <property type="entry name" value="PRK07051.1"/>
    <property type="match status" value="1"/>
</dbReference>
<dbReference type="GeneID" id="44004993"/>
<evidence type="ECO:0000313" key="6">
    <source>
        <dbReference type="EMBL" id="AXP09164.1"/>
    </source>
</evidence>
<dbReference type="PROSITE" id="PS50968">
    <property type="entry name" value="BIOTINYL_LIPOYL"/>
    <property type="match status" value="1"/>
</dbReference>
<dbReference type="GO" id="GO:0006633">
    <property type="term" value="P:fatty acid biosynthetic process"/>
    <property type="evidence" value="ECO:0007669"/>
    <property type="project" value="UniProtKB-UniPathway"/>
</dbReference>
<keyword evidence="4" id="KW-0444">Lipid biosynthesis</keyword>
<dbReference type="InterPro" id="IPR011053">
    <property type="entry name" value="Single_hybrid_motif"/>
</dbReference>
<dbReference type="EMBL" id="WHMJ01000007">
    <property type="protein sequence ID" value="MPV91238.1"/>
    <property type="molecule type" value="Genomic_DNA"/>
</dbReference>
<accession>A0A6A7JSA5</accession>
<dbReference type="InterPro" id="IPR050709">
    <property type="entry name" value="Biotin_Carboxyl_Carrier/Decarb"/>
</dbReference>
<protein>
    <recommendedName>
        <fullName evidence="2 4">Biotin carboxyl carrier protein of acetyl-CoA carboxylase</fullName>
    </recommendedName>
</protein>
<dbReference type="RefSeq" id="WP_066778463.1">
    <property type="nucleotide sequence ID" value="NZ_CBCSFE010000006.1"/>
</dbReference>
<evidence type="ECO:0000313" key="8">
    <source>
        <dbReference type="Proteomes" id="UP000093205"/>
    </source>
</evidence>
<evidence type="ECO:0000256" key="2">
    <source>
        <dbReference type="ARBA" id="ARBA00017562"/>
    </source>
</evidence>
<keyword evidence="4" id="KW-0275">Fatty acid biosynthesis</keyword>
<dbReference type="InterPro" id="IPR001249">
    <property type="entry name" value="AcCoA_biotinCC"/>
</dbReference>
<dbReference type="Gene3D" id="2.40.50.100">
    <property type="match status" value="1"/>
</dbReference>
<dbReference type="PANTHER" id="PTHR45266:SF3">
    <property type="entry name" value="OXALOACETATE DECARBOXYLASE ALPHA CHAIN"/>
    <property type="match status" value="1"/>
</dbReference>
<dbReference type="InterPro" id="IPR000089">
    <property type="entry name" value="Biotin_lipoyl"/>
</dbReference>
<dbReference type="Pfam" id="PF00364">
    <property type="entry name" value="Biotin_lipoyl"/>
    <property type="match status" value="1"/>
</dbReference>
<sequence length="78" mass="8653">MAQILSPIPGTFYSKVNPDAAPYVEIGTQVDEESVVCLIEVLKTFHEIKAGVKGKIVEIKYKNEDFVNPGDVLFIVEQ</sequence>
<dbReference type="PRINTS" id="PR01071">
    <property type="entry name" value="ACOABIOTINCC"/>
</dbReference>
<organism evidence="7">
    <name type="scientific">Campylobacter hepaticus</name>
    <dbReference type="NCBI Taxonomy" id="1813019"/>
    <lineage>
        <taxon>Bacteria</taxon>
        <taxon>Pseudomonadati</taxon>
        <taxon>Campylobacterota</taxon>
        <taxon>Epsilonproteobacteria</taxon>
        <taxon>Campylobacterales</taxon>
        <taxon>Campylobacteraceae</taxon>
        <taxon>Campylobacter</taxon>
    </lineage>
</organism>
<keyword evidence="4" id="KW-0443">Lipid metabolism</keyword>
<evidence type="ECO:0000256" key="1">
    <source>
        <dbReference type="ARBA" id="ARBA00003761"/>
    </source>
</evidence>
<dbReference type="KEGG" id="chw:A2J15_005585"/>
<dbReference type="UniPathway" id="UPA00094"/>
<reference evidence="7" key="2">
    <citation type="journal article" date="2019" name="Front. Microbiol.">
        <title>Campylobacter hepaticus, the cause of Spotty Liver Disease in chickens: Transmission and routes of infection.</title>
        <authorList>
            <person name="Van T.H."/>
            <person name="Moore R.J."/>
            <person name="Phung C."/>
        </authorList>
    </citation>
    <scope>NUCLEOTIDE SEQUENCE</scope>
    <source>
        <strain evidence="7">QLD_2/QLD</strain>
    </source>
</reference>
<comment type="function">
    <text evidence="1 4">This protein is a component of the acetyl coenzyme A carboxylase complex; first, biotin carboxylase catalyzes the carboxylation of the carrier protein and then the transcarboxylase transfers the carboxyl group to form malonyl-CoA.</text>
</comment>
<dbReference type="GO" id="GO:0009317">
    <property type="term" value="C:acetyl-CoA carboxylase complex"/>
    <property type="evidence" value="ECO:0007669"/>
    <property type="project" value="InterPro"/>
</dbReference>
<dbReference type="AlphaFoldDB" id="A0A6A7JSA5"/>
<keyword evidence="3 4" id="KW-0092">Biotin</keyword>
<dbReference type="EMBL" id="CP031611">
    <property type="protein sequence ID" value="AXP09164.1"/>
    <property type="molecule type" value="Genomic_DNA"/>
</dbReference>
<evidence type="ECO:0000256" key="3">
    <source>
        <dbReference type="ARBA" id="ARBA00023267"/>
    </source>
</evidence>
<keyword evidence="4" id="KW-0276">Fatty acid metabolism</keyword>
<gene>
    <name evidence="6" type="ORF">A2J15_005585</name>
    <name evidence="7" type="ORF">GC022_03465</name>
</gene>
<reference evidence="6 8" key="1">
    <citation type="submission" date="2018-08" db="EMBL/GenBank/DDBJ databases">
        <title>Survival mechanisms of Campylobacter hepaticus identified by genomic analysis and comparative transcriptomic analysis of in vivo and in vitro derived bacteria.</title>
        <authorList>
            <person name="Van T.T.H."/>
            <person name="Moore R.J."/>
        </authorList>
    </citation>
    <scope>NUCLEOTIDE SEQUENCE [LARGE SCALE GENOMIC DNA]</scope>
    <source>
        <strain evidence="6 8">HV10</strain>
    </source>
</reference>
<evidence type="ECO:0000313" key="7">
    <source>
        <dbReference type="EMBL" id="MPV91238.1"/>
    </source>
</evidence>
<dbReference type="GO" id="GO:0003989">
    <property type="term" value="F:acetyl-CoA carboxylase activity"/>
    <property type="evidence" value="ECO:0007669"/>
    <property type="project" value="InterPro"/>
</dbReference>
<dbReference type="OrthoDB" id="9811735at2"/>
<comment type="pathway">
    <text evidence="4">Lipid metabolism; fatty acid biosynthesis.</text>
</comment>
<keyword evidence="8" id="KW-1185">Reference proteome</keyword>
<dbReference type="SUPFAM" id="SSF51230">
    <property type="entry name" value="Single hybrid motif"/>
    <property type="match status" value="1"/>
</dbReference>
<dbReference type="PANTHER" id="PTHR45266">
    <property type="entry name" value="OXALOACETATE DECARBOXYLASE ALPHA CHAIN"/>
    <property type="match status" value="1"/>
</dbReference>